<protein>
    <submittedName>
        <fullName evidence="1">Uncharacterized protein</fullName>
    </submittedName>
</protein>
<accession>A0A562ZU94</accession>
<gene>
    <name evidence="1" type="ORF">FN976_05520</name>
</gene>
<name>A0A562ZU94_9BURK</name>
<sequence length="143" mass="16369">MAYVLAAIGLLLIYGAWRLTRFWRGVYAEASAEVDRRWEAEAKLVEMAPWFGITGLKDEEERELPRYLRRELGEVGREGALRADELQYLGIQSNAEGRAHFWRLPRREGEADDSYAYVEVNEQGEALFYGWGDRTPALGQAAL</sequence>
<dbReference type="OrthoDB" id="7057962at2"/>
<dbReference type="EMBL" id="VOBQ01000004">
    <property type="protein sequence ID" value="TWO72172.1"/>
    <property type="molecule type" value="Genomic_DNA"/>
</dbReference>
<reference evidence="1 2" key="1">
    <citation type="submission" date="2019-07" db="EMBL/GenBank/DDBJ databases">
        <title>Caenimonas sedimenti sp. nov., isolated from activated sludge.</title>
        <authorList>
            <person name="Xu J."/>
        </authorList>
    </citation>
    <scope>NUCLEOTIDE SEQUENCE [LARGE SCALE GENOMIC DNA]</scope>
    <source>
        <strain evidence="1 2">HX-9-20</strain>
    </source>
</reference>
<keyword evidence="2" id="KW-1185">Reference proteome</keyword>
<proteinExistence type="predicted"/>
<evidence type="ECO:0000313" key="1">
    <source>
        <dbReference type="EMBL" id="TWO72172.1"/>
    </source>
</evidence>
<organism evidence="1 2">
    <name type="scientific">Caenimonas sedimenti</name>
    <dbReference type="NCBI Taxonomy" id="2596921"/>
    <lineage>
        <taxon>Bacteria</taxon>
        <taxon>Pseudomonadati</taxon>
        <taxon>Pseudomonadota</taxon>
        <taxon>Betaproteobacteria</taxon>
        <taxon>Burkholderiales</taxon>
        <taxon>Comamonadaceae</taxon>
        <taxon>Caenimonas</taxon>
    </lineage>
</organism>
<dbReference type="AlphaFoldDB" id="A0A562ZU94"/>
<evidence type="ECO:0000313" key="2">
    <source>
        <dbReference type="Proteomes" id="UP000318199"/>
    </source>
</evidence>
<dbReference type="RefSeq" id="WP_145891821.1">
    <property type="nucleotide sequence ID" value="NZ_VOBQ01000004.1"/>
</dbReference>
<comment type="caution">
    <text evidence="1">The sequence shown here is derived from an EMBL/GenBank/DDBJ whole genome shotgun (WGS) entry which is preliminary data.</text>
</comment>
<dbReference type="Proteomes" id="UP000318199">
    <property type="component" value="Unassembled WGS sequence"/>
</dbReference>